<dbReference type="GO" id="GO:0004803">
    <property type="term" value="F:transposase activity"/>
    <property type="evidence" value="ECO:0007669"/>
    <property type="project" value="InterPro"/>
</dbReference>
<evidence type="ECO:0000259" key="1">
    <source>
        <dbReference type="SMART" id="SM01321"/>
    </source>
</evidence>
<dbReference type="PANTHER" id="PTHR33360:SF2">
    <property type="entry name" value="TRANSPOSASE FOR INSERTION SEQUENCE ELEMENT IS200"/>
    <property type="match status" value="1"/>
</dbReference>
<accession>X1E214</accession>
<feature type="non-terminal residue" evidence="2">
    <location>
        <position position="1"/>
    </location>
</feature>
<dbReference type="NCBIfam" id="NF033573">
    <property type="entry name" value="transpos_IS200"/>
    <property type="match status" value="1"/>
</dbReference>
<dbReference type="InterPro" id="IPR002686">
    <property type="entry name" value="Transposase_17"/>
</dbReference>
<comment type="caution">
    <text evidence="2">The sequence shown here is derived from an EMBL/GenBank/DDBJ whole genome shotgun (WGS) entry which is preliminary data.</text>
</comment>
<dbReference type="GO" id="GO:0003677">
    <property type="term" value="F:DNA binding"/>
    <property type="evidence" value="ECO:0007669"/>
    <property type="project" value="InterPro"/>
</dbReference>
<name>X1E214_9ZZZZ</name>
<organism evidence="2">
    <name type="scientific">marine sediment metagenome</name>
    <dbReference type="NCBI Taxonomy" id="412755"/>
    <lineage>
        <taxon>unclassified sequences</taxon>
        <taxon>metagenomes</taxon>
        <taxon>ecological metagenomes</taxon>
    </lineage>
</organism>
<evidence type="ECO:0000313" key="2">
    <source>
        <dbReference type="EMBL" id="GAH02703.1"/>
    </source>
</evidence>
<dbReference type="SUPFAM" id="SSF143422">
    <property type="entry name" value="Transposase IS200-like"/>
    <property type="match status" value="1"/>
</dbReference>
<protein>
    <recommendedName>
        <fullName evidence="1">Transposase IS200-like domain-containing protein</fullName>
    </recommendedName>
</protein>
<proteinExistence type="predicted"/>
<gene>
    <name evidence="2" type="ORF">S01H4_49843</name>
</gene>
<sequence>ENSYISCYVHYVFSTKNQEKWLKSDIREKLFPYIGGICRENNFKLIKAGGVDDHLHLLVSLPSTITIAKVIQYLKGGSSRWIHETFGDMKNFAWQEGYGAFTIGVSQIDRTIKYITNQEDHHRKKTFREEFIDILNYHGIEFEEKYLL</sequence>
<feature type="domain" description="Transposase IS200-like" evidence="1">
    <location>
        <begin position="4"/>
        <end position="118"/>
    </location>
</feature>
<dbReference type="EMBL" id="BART01028236">
    <property type="protein sequence ID" value="GAH02703.1"/>
    <property type="molecule type" value="Genomic_DNA"/>
</dbReference>
<dbReference type="InterPro" id="IPR036515">
    <property type="entry name" value="Transposase_17_sf"/>
</dbReference>
<dbReference type="AlphaFoldDB" id="X1E214"/>
<dbReference type="SMART" id="SM01321">
    <property type="entry name" value="Y1_Tnp"/>
    <property type="match status" value="1"/>
</dbReference>
<dbReference type="GO" id="GO:0006313">
    <property type="term" value="P:DNA transposition"/>
    <property type="evidence" value="ECO:0007669"/>
    <property type="project" value="InterPro"/>
</dbReference>
<reference evidence="2" key="1">
    <citation type="journal article" date="2014" name="Front. Microbiol.">
        <title>High frequency of phylogenetically diverse reductive dehalogenase-homologous genes in deep subseafloor sedimentary metagenomes.</title>
        <authorList>
            <person name="Kawai M."/>
            <person name="Futagami T."/>
            <person name="Toyoda A."/>
            <person name="Takaki Y."/>
            <person name="Nishi S."/>
            <person name="Hori S."/>
            <person name="Arai W."/>
            <person name="Tsubouchi T."/>
            <person name="Morono Y."/>
            <person name="Uchiyama I."/>
            <person name="Ito T."/>
            <person name="Fujiyama A."/>
            <person name="Inagaki F."/>
            <person name="Takami H."/>
        </authorList>
    </citation>
    <scope>NUCLEOTIDE SEQUENCE</scope>
    <source>
        <strain evidence="2">Expedition CK06-06</strain>
    </source>
</reference>
<dbReference type="Pfam" id="PF01797">
    <property type="entry name" value="Y1_Tnp"/>
    <property type="match status" value="1"/>
</dbReference>
<dbReference type="Gene3D" id="3.30.70.1290">
    <property type="entry name" value="Transposase IS200-like"/>
    <property type="match status" value="1"/>
</dbReference>
<dbReference type="PANTHER" id="PTHR33360">
    <property type="entry name" value="TRANSPOSASE FOR INSERTION SEQUENCE ELEMENT IS200"/>
    <property type="match status" value="1"/>
</dbReference>